<sequence length="457" mass="52503">MIGSTNLIILLEDETFADFFNTSLSLLPKEWLKVMLEALEQAGGWGWGDQRPHADAAAEGQDWGAARCLSYPVRPIGEELVDFWILAEKILSIDEVDMEVRDYYLSLLFMLKATHLQESSRVVTLCNMNISENYKAYPKREILSHKQKVALFKLQSYWLPNFYTHAKTIMAKEESCQALMQEYETRLYSICYTHVGGLPLSMSIKKGHHPQKRYSSGKAKRKMWQLTDHGSWSLEVSTSPDINTLLPQELFPQGKLVIQMPSPKETSLKERIISFWEKDILCAKKSNVKNKAKSHLHMEGLSETSFFTHLRTVTPIINYSPHMTIKKAVEQNLSLGYSHWALWSPFWDHLKKQNLKVEVQLLDLWQDLHDFLSVLMSNRKTGKAIFWHMLGNWICELCLNEQIGLRLPLKSQTIKGLKELLPSGDVNTSGFPEPRRRSAMQAMPHRNGLVSGRLGQD</sequence>
<dbReference type="PANTHER" id="PTHR47079">
    <property type="entry name" value="REGULATOR OF G-PROTEIN SIGNALING PROTEIN-LIKE"/>
    <property type="match status" value="1"/>
</dbReference>
<dbReference type="Proteomes" id="UP000308365">
    <property type="component" value="Unassembled WGS sequence"/>
</dbReference>
<name>A0A4U1FHP7_MONMO</name>
<reference evidence="2" key="1">
    <citation type="journal article" date="2019" name="IScience">
        <title>Narwhal Genome Reveals Long-Term Low Genetic Diversity despite Current Large Abundance Size.</title>
        <authorList>
            <person name="Westbury M.V."/>
            <person name="Petersen B."/>
            <person name="Garde E."/>
            <person name="Heide-Jorgensen M.P."/>
            <person name="Lorenzen E.D."/>
        </authorList>
    </citation>
    <scope>NUCLEOTIDE SEQUENCE [LARGE SCALE GENOMIC DNA]</scope>
</reference>
<accession>A0A4U1FHP7</accession>
<dbReference type="EMBL" id="RWIC01000119">
    <property type="protein sequence ID" value="TKC49469.1"/>
    <property type="molecule type" value="Genomic_DNA"/>
</dbReference>
<dbReference type="AlphaFoldDB" id="A0A4U1FHP7"/>
<evidence type="ECO:0000313" key="1">
    <source>
        <dbReference type="EMBL" id="TKC49469.1"/>
    </source>
</evidence>
<protein>
    <recommendedName>
        <fullName evidence="3">RGS domain-containing protein</fullName>
    </recommendedName>
</protein>
<proteinExistence type="predicted"/>
<comment type="caution">
    <text evidence="1">The sequence shown here is derived from an EMBL/GenBank/DDBJ whole genome shotgun (WGS) entry which is preliminary data.</text>
</comment>
<evidence type="ECO:0008006" key="3">
    <source>
        <dbReference type="Google" id="ProtNLM"/>
    </source>
</evidence>
<gene>
    <name evidence="1" type="ORF">EI555_008421</name>
</gene>
<evidence type="ECO:0000313" key="2">
    <source>
        <dbReference type="Proteomes" id="UP000308365"/>
    </source>
</evidence>
<organism evidence="1 2">
    <name type="scientific">Monodon monoceros</name>
    <name type="common">Narwhal</name>
    <name type="synonym">Ceratodon monodon</name>
    <dbReference type="NCBI Taxonomy" id="40151"/>
    <lineage>
        <taxon>Eukaryota</taxon>
        <taxon>Metazoa</taxon>
        <taxon>Chordata</taxon>
        <taxon>Craniata</taxon>
        <taxon>Vertebrata</taxon>
        <taxon>Euteleostomi</taxon>
        <taxon>Mammalia</taxon>
        <taxon>Eutheria</taxon>
        <taxon>Laurasiatheria</taxon>
        <taxon>Artiodactyla</taxon>
        <taxon>Whippomorpha</taxon>
        <taxon>Cetacea</taxon>
        <taxon>Odontoceti</taxon>
        <taxon>Monodontidae</taxon>
        <taxon>Monodon</taxon>
    </lineage>
</organism>
<dbReference type="PANTHER" id="PTHR47079:SF1">
    <property type="entry name" value="REGULATOR OF G-PROTEIN SIGNALING PROTEIN-LIKE"/>
    <property type="match status" value="1"/>
</dbReference>
<dbReference type="InterPro" id="IPR053282">
    <property type="entry name" value="RGS_domain-containing"/>
</dbReference>